<dbReference type="InterPro" id="IPR042001">
    <property type="entry name" value="Sortase_F"/>
</dbReference>
<evidence type="ECO:0000256" key="2">
    <source>
        <dbReference type="SAM" id="MobiDB-lite"/>
    </source>
</evidence>
<dbReference type="GO" id="GO:0016787">
    <property type="term" value="F:hydrolase activity"/>
    <property type="evidence" value="ECO:0007669"/>
    <property type="project" value="UniProtKB-KW"/>
</dbReference>
<proteinExistence type="predicted"/>
<feature type="region of interest" description="Disordered" evidence="2">
    <location>
        <begin position="1"/>
        <end position="20"/>
    </location>
</feature>
<dbReference type="InterPro" id="IPR005754">
    <property type="entry name" value="Sortase"/>
</dbReference>
<protein>
    <submittedName>
        <fullName evidence="3">Class F sortase</fullName>
    </submittedName>
</protein>
<gene>
    <name evidence="3" type="ORF">CGZ93_00195</name>
</gene>
<keyword evidence="4" id="KW-1185">Reference proteome</keyword>
<dbReference type="Proteomes" id="UP000216311">
    <property type="component" value="Unassembled WGS sequence"/>
</dbReference>
<evidence type="ECO:0000256" key="1">
    <source>
        <dbReference type="ARBA" id="ARBA00022801"/>
    </source>
</evidence>
<name>A0A255HBF5_9ACTN</name>
<dbReference type="EMBL" id="NMVQ01000001">
    <property type="protein sequence ID" value="OYO24939.1"/>
    <property type="molecule type" value="Genomic_DNA"/>
</dbReference>
<comment type="caution">
    <text evidence="3">The sequence shown here is derived from an EMBL/GenBank/DDBJ whole genome shotgun (WGS) entry which is preliminary data.</text>
</comment>
<evidence type="ECO:0000313" key="4">
    <source>
        <dbReference type="Proteomes" id="UP000216311"/>
    </source>
</evidence>
<sequence length="142" mass="15433">MGVNAPMVTVGNDRDGNPGAPPLSQLFTTAWYRGSPAPGSERGNVIINVHSYASGSALGNNLHAADGLRPGDVIKVVGEDGQIACYRYRSKLKISVAAYNPKSKIYHDDHGRPQLAIMTCWDRNARTGVYESRIIFYADRVV</sequence>
<dbReference type="InterPro" id="IPR023365">
    <property type="entry name" value="Sortase_dom-sf"/>
</dbReference>
<dbReference type="Gene3D" id="2.40.260.10">
    <property type="entry name" value="Sortase"/>
    <property type="match status" value="1"/>
</dbReference>
<dbReference type="SUPFAM" id="SSF63817">
    <property type="entry name" value="Sortase"/>
    <property type="match status" value="1"/>
</dbReference>
<organism evidence="3 4">
    <name type="scientific">Enemella dayhoffiae</name>
    <dbReference type="NCBI Taxonomy" id="2016507"/>
    <lineage>
        <taxon>Bacteria</taxon>
        <taxon>Bacillati</taxon>
        <taxon>Actinomycetota</taxon>
        <taxon>Actinomycetes</taxon>
        <taxon>Propionibacteriales</taxon>
        <taxon>Propionibacteriaceae</taxon>
        <taxon>Enemella</taxon>
    </lineage>
</organism>
<dbReference type="AlphaFoldDB" id="A0A255HBF5"/>
<accession>A0A255HBF5</accession>
<reference evidence="3 4" key="1">
    <citation type="submission" date="2017-07" db="EMBL/GenBank/DDBJ databases">
        <title>Draft whole genome sequences of clinical Proprionibacteriaceae strains.</title>
        <authorList>
            <person name="Bernier A.-M."/>
            <person name="Bernard K."/>
            <person name="Domingo M.-C."/>
        </authorList>
    </citation>
    <scope>NUCLEOTIDE SEQUENCE [LARGE SCALE GENOMIC DNA]</scope>
    <source>
        <strain evidence="3 4">NML 130396</strain>
    </source>
</reference>
<dbReference type="CDD" id="cd05829">
    <property type="entry name" value="Sortase_F"/>
    <property type="match status" value="1"/>
</dbReference>
<dbReference type="Pfam" id="PF04203">
    <property type="entry name" value="Sortase"/>
    <property type="match status" value="1"/>
</dbReference>
<evidence type="ECO:0000313" key="3">
    <source>
        <dbReference type="EMBL" id="OYO24939.1"/>
    </source>
</evidence>
<keyword evidence="1" id="KW-0378">Hydrolase</keyword>